<protein>
    <submittedName>
        <fullName evidence="3">Uncharacterized protein</fullName>
    </submittedName>
</protein>
<dbReference type="WBParaSite" id="Pan_g19635.t1">
    <property type="protein sequence ID" value="Pan_g19635.t1"/>
    <property type="gene ID" value="Pan_g19635"/>
</dbReference>
<sequence length="156" mass="17810">MQYELARGPETSKFVITTSIVVPHCPESSTERARNRVVPRDSSRRPVSTSTLQGVPRQPQLDSTEAFLWLLRLPRHHFNPTTVIQSLLMAPHRRPSPPLEPGHHTSTRPYPSFNTYDNFVPFILLLPIMPPHCTFHLYRMPAVCSDNPRVPLIESP</sequence>
<reference evidence="2" key="1">
    <citation type="journal article" date="2013" name="Genetics">
        <title>The draft genome and transcriptome of Panagrellus redivivus are shaped by the harsh demands of a free-living lifestyle.</title>
        <authorList>
            <person name="Srinivasan J."/>
            <person name="Dillman A.R."/>
            <person name="Macchietto M.G."/>
            <person name="Heikkinen L."/>
            <person name="Lakso M."/>
            <person name="Fracchia K.M."/>
            <person name="Antoshechkin I."/>
            <person name="Mortazavi A."/>
            <person name="Wong G."/>
            <person name="Sternberg P.W."/>
        </authorList>
    </citation>
    <scope>NUCLEOTIDE SEQUENCE [LARGE SCALE GENOMIC DNA]</scope>
    <source>
        <strain evidence="2">MT8872</strain>
    </source>
</reference>
<feature type="region of interest" description="Disordered" evidence="1">
    <location>
        <begin position="26"/>
        <end position="57"/>
    </location>
</feature>
<proteinExistence type="predicted"/>
<evidence type="ECO:0000256" key="1">
    <source>
        <dbReference type="SAM" id="MobiDB-lite"/>
    </source>
</evidence>
<evidence type="ECO:0000313" key="3">
    <source>
        <dbReference type="WBParaSite" id="Pan_g19635.t1"/>
    </source>
</evidence>
<evidence type="ECO:0000313" key="2">
    <source>
        <dbReference type="Proteomes" id="UP000492821"/>
    </source>
</evidence>
<keyword evidence="2" id="KW-1185">Reference proteome</keyword>
<accession>A0A7E4ZV84</accession>
<organism evidence="2 3">
    <name type="scientific">Panagrellus redivivus</name>
    <name type="common">Microworm</name>
    <dbReference type="NCBI Taxonomy" id="6233"/>
    <lineage>
        <taxon>Eukaryota</taxon>
        <taxon>Metazoa</taxon>
        <taxon>Ecdysozoa</taxon>
        <taxon>Nematoda</taxon>
        <taxon>Chromadorea</taxon>
        <taxon>Rhabditida</taxon>
        <taxon>Tylenchina</taxon>
        <taxon>Panagrolaimomorpha</taxon>
        <taxon>Panagrolaimoidea</taxon>
        <taxon>Panagrolaimidae</taxon>
        <taxon>Panagrellus</taxon>
    </lineage>
</organism>
<name>A0A7E4ZV84_PANRE</name>
<feature type="compositionally biased region" description="Basic and acidic residues" evidence="1">
    <location>
        <begin position="29"/>
        <end position="44"/>
    </location>
</feature>
<dbReference type="AlphaFoldDB" id="A0A7E4ZV84"/>
<reference evidence="3" key="2">
    <citation type="submission" date="2020-10" db="UniProtKB">
        <authorList>
            <consortium name="WormBaseParasite"/>
        </authorList>
    </citation>
    <scope>IDENTIFICATION</scope>
</reference>
<dbReference type="Proteomes" id="UP000492821">
    <property type="component" value="Unassembled WGS sequence"/>
</dbReference>